<dbReference type="SMART" id="SM00490">
    <property type="entry name" value="HELICc"/>
    <property type="match status" value="1"/>
</dbReference>
<dbReference type="PANTHER" id="PTHR43519">
    <property type="entry name" value="ATP-DEPENDENT RNA HELICASE HRPB"/>
    <property type="match status" value="1"/>
</dbReference>
<dbReference type="InterPro" id="IPR049614">
    <property type="entry name" value="HrpB_DEXH"/>
</dbReference>
<accession>A0A6N4E1B4</accession>
<reference evidence="7 8" key="1">
    <citation type="submission" date="2018-01" db="EMBL/GenBank/DDBJ databases">
        <title>Novel co-symbiosis in the lucinid bivalve Phacoides pectinatus.</title>
        <authorList>
            <person name="Lim S.J."/>
            <person name="Davis B.G."/>
            <person name="Gill D.E."/>
            <person name="Engel A.S."/>
            <person name="Anderson L.C."/>
            <person name="Campbell B.J."/>
        </authorList>
    </citation>
    <scope>NUCLEOTIDE SEQUENCE [LARGE SCALE GENOMIC DNA]</scope>
    <source>
        <strain evidence="7">N3_P5</strain>
    </source>
</reference>
<feature type="domain" description="Helicase C-terminal" evidence="6">
    <location>
        <begin position="202"/>
        <end position="372"/>
    </location>
</feature>
<dbReference type="Pfam" id="PF00271">
    <property type="entry name" value="Helicase_C"/>
    <property type="match status" value="1"/>
</dbReference>
<dbReference type="FunFam" id="3.40.50.300:FF:002125">
    <property type="entry name" value="ATP-dependent helicase HrpB"/>
    <property type="match status" value="1"/>
</dbReference>
<sequence length="487" mass="52422">MPDTDALPINTVLPELRSALERPGAVVLAAPPGSGKTTLVPLRLLGEPWLTGRILMLEPRRLAARAAAARMAELLGEAPGGRVGYRVRFDSRVSAATRIEVVTEGILTRRLQRDPALEGVSLVIFDEFHERSLQADLGLALCWDVAHALREDLRLLVMSATLDTEAVAGLLKAPVVVGGGRSWPVTVHYRERPLSAPIARATVEAILGALGRERGDLLAFLPGAGEICQAERLLSQRLGPEVEICPLYGDLGKQQQDHAIRPSAHGRRRVVLATAIAETSLTIEGVTTVVDSGWARLPAFDPNSGLTRLQTQRVSRASAEQRAGRAGRLGPGVCYRLWSAAEHSALPPHTPAEILGADLALELANWGVGDPAQLAWLDPPPKGAYAQAVELLRGLDALDRKGRITPAGQRMAGLGLHPRLAHMLGYAAASGQRSLGADLAALLSERDLLRRRTADLPAPVDIEERLHLLRRWRRSPANRHGERSEGG</sequence>
<evidence type="ECO:0000259" key="6">
    <source>
        <dbReference type="PROSITE" id="PS51194"/>
    </source>
</evidence>
<dbReference type="SMART" id="SM00847">
    <property type="entry name" value="HA2"/>
    <property type="match status" value="1"/>
</dbReference>
<protein>
    <submittedName>
        <fullName evidence="7">ATP-dependent helicase HrpB</fullName>
    </submittedName>
</protein>
<dbReference type="PROSITE" id="PS51194">
    <property type="entry name" value="HELICASE_CTER"/>
    <property type="match status" value="1"/>
</dbReference>
<dbReference type="Pfam" id="PF00270">
    <property type="entry name" value="DEAD"/>
    <property type="match status" value="1"/>
</dbReference>
<dbReference type="CDD" id="cd18791">
    <property type="entry name" value="SF2_C_RHA"/>
    <property type="match status" value="1"/>
</dbReference>
<dbReference type="GO" id="GO:0005524">
    <property type="term" value="F:ATP binding"/>
    <property type="evidence" value="ECO:0007669"/>
    <property type="project" value="UniProtKB-KW"/>
</dbReference>
<comment type="caution">
    <text evidence="7">The sequence shown here is derived from an EMBL/GenBank/DDBJ whole genome shotgun (WGS) entry which is preliminary data.</text>
</comment>
<proteinExistence type="predicted"/>
<dbReference type="Pfam" id="PF04408">
    <property type="entry name" value="WHD_HA2"/>
    <property type="match status" value="1"/>
</dbReference>
<dbReference type="InterPro" id="IPR007502">
    <property type="entry name" value="Helicase-assoc_dom"/>
</dbReference>
<dbReference type="GO" id="GO:0016787">
    <property type="term" value="F:hydrolase activity"/>
    <property type="evidence" value="ECO:0007669"/>
    <property type="project" value="UniProtKB-KW"/>
</dbReference>
<keyword evidence="2" id="KW-0378">Hydrolase</keyword>
<dbReference type="Gene3D" id="3.40.50.300">
    <property type="entry name" value="P-loop containing nucleotide triphosphate hydrolases"/>
    <property type="match status" value="2"/>
</dbReference>
<dbReference type="PANTHER" id="PTHR43519:SF1">
    <property type="entry name" value="ATP-DEPENDENT RNA HELICASE HRPB"/>
    <property type="match status" value="1"/>
</dbReference>
<dbReference type="InterPro" id="IPR010225">
    <property type="entry name" value="HrpB"/>
</dbReference>
<dbReference type="PROSITE" id="PS51192">
    <property type="entry name" value="HELICASE_ATP_BIND_1"/>
    <property type="match status" value="1"/>
</dbReference>
<dbReference type="InterPro" id="IPR027417">
    <property type="entry name" value="P-loop_NTPase"/>
</dbReference>
<dbReference type="NCBIfam" id="TIGR01970">
    <property type="entry name" value="DEAH_box_HrpB"/>
    <property type="match status" value="1"/>
</dbReference>
<dbReference type="InterPro" id="IPR001650">
    <property type="entry name" value="Helicase_C-like"/>
</dbReference>
<evidence type="ECO:0000313" key="7">
    <source>
        <dbReference type="EMBL" id="PUE05780.1"/>
    </source>
</evidence>
<name>A0A6N4E1B4_9GAMM</name>
<keyword evidence="1" id="KW-0547">Nucleotide-binding</keyword>
<organism evidence="7 8">
    <name type="scientific">Candidatus Sedimenticola endophacoides</name>
    <dbReference type="NCBI Taxonomy" id="2548426"/>
    <lineage>
        <taxon>Bacteria</taxon>
        <taxon>Pseudomonadati</taxon>
        <taxon>Pseudomonadota</taxon>
        <taxon>Gammaproteobacteria</taxon>
        <taxon>Chromatiales</taxon>
        <taxon>Sedimenticolaceae</taxon>
        <taxon>Sedimenticola</taxon>
    </lineage>
</organism>
<keyword evidence="4" id="KW-0067">ATP-binding</keyword>
<dbReference type="AlphaFoldDB" id="A0A6N4E1B4"/>
<dbReference type="InterPro" id="IPR011545">
    <property type="entry name" value="DEAD/DEAH_box_helicase_dom"/>
</dbReference>
<dbReference type="EMBL" id="PQCO01000018">
    <property type="protein sequence ID" value="PUE05780.1"/>
    <property type="molecule type" value="Genomic_DNA"/>
</dbReference>
<dbReference type="InterPro" id="IPR014001">
    <property type="entry name" value="Helicase_ATP-bd"/>
</dbReference>
<dbReference type="SMART" id="SM00487">
    <property type="entry name" value="DEXDc"/>
    <property type="match status" value="1"/>
</dbReference>
<dbReference type="InterPro" id="IPR048333">
    <property type="entry name" value="HA2_WH"/>
</dbReference>
<evidence type="ECO:0000256" key="4">
    <source>
        <dbReference type="ARBA" id="ARBA00022840"/>
    </source>
</evidence>
<dbReference type="CDD" id="cd17990">
    <property type="entry name" value="DEXHc_HrpB"/>
    <property type="match status" value="1"/>
</dbReference>
<dbReference type="SUPFAM" id="SSF52540">
    <property type="entry name" value="P-loop containing nucleoside triphosphate hydrolases"/>
    <property type="match status" value="1"/>
</dbReference>
<dbReference type="GO" id="GO:0003676">
    <property type="term" value="F:nucleic acid binding"/>
    <property type="evidence" value="ECO:0007669"/>
    <property type="project" value="InterPro"/>
</dbReference>
<dbReference type="GO" id="GO:0004386">
    <property type="term" value="F:helicase activity"/>
    <property type="evidence" value="ECO:0007669"/>
    <property type="project" value="UniProtKB-KW"/>
</dbReference>
<gene>
    <name evidence="7" type="primary">hrpB</name>
    <name evidence="7" type="ORF">C3L24_00180</name>
</gene>
<evidence type="ECO:0000313" key="8">
    <source>
        <dbReference type="Proteomes" id="UP000250928"/>
    </source>
</evidence>
<dbReference type="Proteomes" id="UP000250928">
    <property type="component" value="Unassembled WGS sequence"/>
</dbReference>
<evidence type="ECO:0000256" key="3">
    <source>
        <dbReference type="ARBA" id="ARBA00022806"/>
    </source>
</evidence>
<evidence type="ECO:0000259" key="5">
    <source>
        <dbReference type="PROSITE" id="PS51192"/>
    </source>
</evidence>
<evidence type="ECO:0000256" key="2">
    <source>
        <dbReference type="ARBA" id="ARBA00022801"/>
    </source>
</evidence>
<dbReference type="Gene3D" id="1.20.120.1080">
    <property type="match status" value="1"/>
</dbReference>
<keyword evidence="3 7" id="KW-0347">Helicase</keyword>
<evidence type="ECO:0000256" key="1">
    <source>
        <dbReference type="ARBA" id="ARBA00022741"/>
    </source>
</evidence>
<feature type="domain" description="Helicase ATP-binding" evidence="5">
    <location>
        <begin position="17"/>
        <end position="165"/>
    </location>
</feature>